<dbReference type="Pfam" id="PF05825">
    <property type="entry name" value="PSP94"/>
    <property type="match status" value="1"/>
</dbReference>
<dbReference type="GeneTree" id="ENSGT01150000288766"/>
<dbReference type="PANTHER" id="PTHR10500:SF7">
    <property type="entry name" value="BETA-MICROSEMINOPROTEIN"/>
    <property type="match status" value="1"/>
</dbReference>
<keyword evidence="4" id="KW-1015">Disulfide bond</keyword>
<name>A0A8C4HUW0_DICLA</name>
<comment type="subcellular location">
    <subcellularLocation>
        <location evidence="1">Secreted</location>
    </subcellularLocation>
</comment>
<sequence length="108" mass="11911">MKKYLSLALLLCALPALSNAVCSNYVSGRTHCLDQVDNTWHAVGSKWRNSACMDCTCGQNSLCCVSGNPQRFPEDCVKVFDPVWCEYIVHKKDDPSVLCPVHSFAGVI</sequence>
<keyword evidence="7" id="KW-1185">Reference proteome</keyword>
<evidence type="ECO:0000256" key="5">
    <source>
        <dbReference type="SAM" id="SignalP"/>
    </source>
</evidence>
<keyword evidence="3" id="KW-0964">Secreted</keyword>
<protein>
    <recommendedName>
        <fullName evidence="8">Beta-microseminoprotein</fullName>
    </recommendedName>
</protein>
<reference evidence="6" key="1">
    <citation type="submission" date="2025-08" db="UniProtKB">
        <authorList>
            <consortium name="Ensembl"/>
        </authorList>
    </citation>
    <scope>IDENTIFICATION</scope>
</reference>
<accession>A0A8C4HUW0</accession>
<evidence type="ECO:0000256" key="1">
    <source>
        <dbReference type="ARBA" id="ARBA00004613"/>
    </source>
</evidence>
<dbReference type="InterPro" id="IPR015915">
    <property type="entry name" value="Kelch-typ_b-propeller"/>
</dbReference>
<dbReference type="PANTHER" id="PTHR10500">
    <property type="entry name" value="BETA-MICROSEMINOPROTEIN"/>
    <property type="match status" value="1"/>
</dbReference>
<keyword evidence="5" id="KW-0732">Signal</keyword>
<evidence type="ECO:0000313" key="7">
    <source>
        <dbReference type="Proteomes" id="UP000694389"/>
    </source>
</evidence>
<reference evidence="6" key="2">
    <citation type="submission" date="2025-09" db="UniProtKB">
        <authorList>
            <consortium name="Ensembl"/>
        </authorList>
    </citation>
    <scope>IDENTIFICATION</scope>
</reference>
<feature type="signal peptide" evidence="5">
    <location>
        <begin position="1"/>
        <end position="20"/>
    </location>
</feature>
<dbReference type="SUPFAM" id="SSF117281">
    <property type="entry name" value="Kelch motif"/>
    <property type="match status" value="1"/>
</dbReference>
<feature type="chain" id="PRO_5034084651" description="Beta-microseminoprotein" evidence="5">
    <location>
        <begin position="21"/>
        <end position="108"/>
    </location>
</feature>
<comment type="similarity">
    <text evidence="2">Belongs to the beta-microseminoprotein family.</text>
</comment>
<proteinExistence type="inferred from homology"/>
<dbReference type="Gene3D" id="2.20.25.590">
    <property type="match status" value="1"/>
</dbReference>
<dbReference type="AlphaFoldDB" id="A0A8C4HUW0"/>
<dbReference type="GO" id="GO:0005576">
    <property type="term" value="C:extracellular region"/>
    <property type="evidence" value="ECO:0007669"/>
    <property type="project" value="UniProtKB-SubCell"/>
</dbReference>
<evidence type="ECO:0000313" key="6">
    <source>
        <dbReference type="Ensembl" id="ENSDLAP00005047168.1"/>
    </source>
</evidence>
<organism evidence="6 7">
    <name type="scientific">Dicentrarchus labrax</name>
    <name type="common">European seabass</name>
    <name type="synonym">Morone labrax</name>
    <dbReference type="NCBI Taxonomy" id="13489"/>
    <lineage>
        <taxon>Eukaryota</taxon>
        <taxon>Metazoa</taxon>
        <taxon>Chordata</taxon>
        <taxon>Craniata</taxon>
        <taxon>Vertebrata</taxon>
        <taxon>Euteleostomi</taxon>
        <taxon>Actinopterygii</taxon>
        <taxon>Neopterygii</taxon>
        <taxon>Teleostei</taxon>
        <taxon>Neoteleostei</taxon>
        <taxon>Acanthomorphata</taxon>
        <taxon>Eupercaria</taxon>
        <taxon>Moronidae</taxon>
        <taxon>Dicentrarchus</taxon>
    </lineage>
</organism>
<evidence type="ECO:0008006" key="8">
    <source>
        <dbReference type="Google" id="ProtNLM"/>
    </source>
</evidence>
<dbReference type="Ensembl" id="ENSDLAT00005050307.2">
    <property type="protein sequence ID" value="ENSDLAP00005047168.1"/>
    <property type="gene ID" value="ENSDLAG00005020812.2"/>
</dbReference>
<evidence type="ECO:0000256" key="3">
    <source>
        <dbReference type="ARBA" id="ARBA00022525"/>
    </source>
</evidence>
<dbReference type="Gene3D" id="2.10.70.10">
    <property type="entry name" value="Complement Module, domain 1"/>
    <property type="match status" value="1"/>
</dbReference>
<evidence type="ECO:0000256" key="2">
    <source>
        <dbReference type="ARBA" id="ARBA00010352"/>
    </source>
</evidence>
<dbReference type="InterPro" id="IPR008735">
    <property type="entry name" value="PSP94"/>
</dbReference>
<evidence type="ECO:0000256" key="4">
    <source>
        <dbReference type="ARBA" id="ARBA00023157"/>
    </source>
</evidence>
<dbReference type="Proteomes" id="UP000694389">
    <property type="component" value="Unassembled WGS sequence"/>
</dbReference>